<dbReference type="STRING" id="1797780.A3E45_04425"/>
<evidence type="ECO:0000313" key="1">
    <source>
        <dbReference type="EMBL" id="OGE34907.1"/>
    </source>
</evidence>
<protein>
    <submittedName>
        <fullName evidence="1">Uncharacterized protein</fullName>
    </submittedName>
</protein>
<comment type="caution">
    <text evidence="1">The sequence shown here is derived from an EMBL/GenBank/DDBJ whole genome shotgun (WGS) entry which is preliminary data.</text>
</comment>
<reference evidence="1 2" key="1">
    <citation type="journal article" date="2016" name="Nat. Commun.">
        <title>Thousands of microbial genomes shed light on interconnected biogeochemical processes in an aquifer system.</title>
        <authorList>
            <person name="Anantharaman K."/>
            <person name="Brown C.T."/>
            <person name="Hug L.A."/>
            <person name="Sharon I."/>
            <person name="Castelle C.J."/>
            <person name="Probst A.J."/>
            <person name="Thomas B.C."/>
            <person name="Singh A."/>
            <person name="Wilkins M.J."/>
            <person name="Karaoz U."/>
            <person name="Brodie E.L."/>
            <person name="Williams K.H."/>
            <person name="Hubbard S.S."/>
            <person name="Banfield J.F."/>
        </authorList>
    </citation>
    <scope>NUCLEOTIDE SEQUENCE [LARGE SCALE GENOMIC DNA]</scope>
</reference>
<name>A0A1F5K1Q4_9BACT</name>
<proteinExistence type="predicted"/>
<accession>A0A1F5K1Q4</accession>
<sequence>MGPEYESSQGKINQEQEQQFQEVASVAFGEVRRGSQINVYCVLEERTRQCFQEGPDFEITVTGIRKGGLRVSVLSRLPYTETFIARMPGGFRTWDPGKPETHLQPHGIIPNEIKVASQEEVDRLYFESPQDPKTKIKLGKFIQTPPVQRILFKK</sequence>
<gene>
    <name evidence="1" type="ORF">A3E45_04425</name>
</gene>
<dbReference type="EMBL" id="MFDH01000031">
    <property type="protein sequence ID" value="OGE34907.1"/>
    <property type="molecule type" value="Genomic_DNA"/>
</dbReference>
<dbReference type="AlphaFoldDB" id="A0A1F5K1Q4"/>
<organism evidence="1 2">
    <name type="scientific">Candidatus Daviesbacteria bacterium RIFCSPHIGHO2_12_FULL_43_11</name>
    <dbReference type="NCBI Taxonomy" id="1797780"/>
    <lineage>
        <taxon>Bacteria</taxon>
        <taxon>Candidatus Daviesiibacteriota</taxon>
    </lineage>
</organism>
<evidence type="ECO:0000313" key="2">
    <source>
        <dbReference type="Proteomes" id="UP000176405"/>
    </source>
</evidence>
<dbReference type="Proteomes" id="UP000176405">
    <property type="component" value="Unassembled WGS sequence"/>
</dbReference>